<accession>A0A0A9AWR6</accession>
<name>A0A0A9AWR6_ARUDO</name>
<feature type="region of interest" description="Disordered" evidence="1">
    <location>
        <begin position="1"/>
        <end position="41"/>
    </location>
</feature>
<reference evidence="2" key="2">
    <citation type="journal article" date="2015" name="Data Brief">
        <title>Shoot transcriptome of the giant reed, Arundo donax.</title>
        <authorList>
            <person name="Barrero R.A."/>
            <person name="Guerrero F.D."/>
            <person name="Moolhuijzen P."/>
            <person name="Goolsby J.A."/>
            <person name="Tidwell J."/>
            <person name="Bellgard S.E."/>
            <person name="Bellgard M.I."/>
        </authorList>
    </citation>
    <scope>NUCLEOTIDE SEQUENCE</scope>
    <source>
        <tissue evidence="2">Shoot tissue taken approximately 20 cm above the soil surface</tissue>
    </source>
</reference>
<protein>
    <submittedName>
        <fullName evidence="2">Uncharacterized protein</fullName>
    </submittedName>
</protein>
<proteinExistence type="predicted"/>
<evidence type="ECO:0000313" key="2">
    <source>
        <dbReference type="EMBL" id="JAD53370.1"/>
    </source>
</evidence>
<dbReference type="AlphaFoldDB" id="A0A0A9AWR6"/>
<dbReference type="EMBL" id="GBRH01244525">
    <property type="protein sequence ID" value="JAD53370.1"/>
    <property type="molecule type" value="Transcribed_RNA"/>
</dbReference>
<reference evidence="2" key="1">
    <citation type="submission" date="2014-09" db="EMBL/GenBank/DDBJ databases">
        <authorList>
            <person name="Magalhaes I.L.F."/>
            <person name="Oliveira U."/>
            <person name="Santos F.R."/>
            <person name="Vidigal T.H.D.A."/>
            <person name="Brescovit A.D."/>
            <person name="Santos A.J."/>
        </authorList>
    </citation>
    <scope>NUCLEOTIDE SEQUENCE</scope>
    <source>
        <tissue evidence="2">Shoot tissue taken approximately 20 cm above the soil surface</tissue>
    </source>
</reference>
<sequence length="41" mass="4499">MQEQRGQLRRIGAASPKARGELERSACGDTAKLSSMAIRMH</sequence>
<organism evidence="2">
    <name type="scientific">Arundo donax</name>
    <name type="common">Giant reed</name>
    <name type="synonym">Donax arundinaceus</name>
    <dbReference type="NCBI Taxonomy" id="35708"/>
    <lineage>
        <taxon>Eukaryota</taxon>
        <taxon>Viridiplantae</taxon>
        <taxon>Streptophyta</taxon>
        <taxon>Embryophyta</taxon>
        <taxon>Tracheophyta</taxon>
        <taxon>Spermatophyta</taxon>
        <taxon>Magnoliopsida</taxon>
        <taxon>Liliopsida</taxon>
        <taxon>Poales</taxon>
        <taxon>Poaceae</taxon>
        <taxon>PACMAD clade</taxon>
        <taxon>Arundinoideae</taxon>
        <taxon>Arundineae</taxon>
        <taxon>Arundo</taxon>
    </lineage>
</organism>
<evidence type="ECO:0000256" key="1">
    <source>
        <dbReference type="SAM" id="MobiDB-lite"/>
    </source>
</evidence>